<reference evidence="2 3" key="1">
    <citation type="submission" date="2020-04" db="EMBL/GenBank/DDBJ databases">
        <authorList>
            <person name="Yin C."/>
        </authorList>
    </citation>
    <scope>NUCLEOTIDE SEQUENCE [LARGE SCALE GENOMIC DNA]</scope>
    <source>
        <strain evidence="2 3">Ae27</strain>
    </source>
</reference>
<dbReference type="Proteomes" id="UP000570474">
    <property type="component" value="Unassembled WGS sequence"/>
</dbReference>
<dbReference type="EMBL" id="JABAIA010000001">
    <property type="protein sequence ID" value="NLR64842.1"/>
    <property type="molecule type" value="Genomic_DNA"/>
</dbReference>
<dbReference type="AlphaFoldDB" id="A0A847RPJ2"/>
<gene>
    <name evidence="2" type="ORF">HGH92_11055</name>
</gene>
<organism evidence="2 3">
    <name type="scientific">Chitinophaga varians</name>
    <dbReference type="NCBI Taxonomy" id="2202339"/>
    <lineage>
        <taxon>Bacteria</taxon>
        <taxon>Pseudomonadati</taxon>
        <taxon>Bacteroidota</taxon>
        <taxon>Chitinophagia</taxon>
        <taxon>Chitinophagales</taxon>
        <taxon>Chitinophagaceae</taxon>
        <taxon>Chitinophaga</taxon>
    </lineage>
</organism>
<dbReference type="Pfam" id="PF03374">
    <property type="entry name" value="ANT"/>
    <property type="match status" value="1"/>
</dbReference>
<dbReference type="GO" id="GO:0003677">
    <property type="term" value="F:DNA binding"/>
    <property type="evidence" value="ECO:0007669"/>
    <property type="project" value="InterPro"/>
</dbReference>
<accession>A0A847RPJ2</accession>
<proteinExistence type="predicted"/>
<name>A0A847RPJ2_9BACT</name>
<evidence type="ECO:0000313" key="2">
    <source>
        <dbReference type="EMBL" id="NLR64842.1"/>
    </source>
</evidence>
<evidence type="ECO:0000259" key="1">
    <source>
        <dbReference type="Pfam" id="PF03374"/>
    </source>
</evidence>
<dbReference type="RefSeq" id="WP_168870771.1">
    <property type="nucleotide sequence ID" value="NZ_JABAIA010000001.1"/>
</dbReference>
<feature type="domain" description="Antirepressor protein C-terminal" evidence="1">
    <location>
        <begin position="12"/>
        <end position="92"/>
    </location>
</feature>
<dbReference type="InterPro" id="IPR005039">
    <property type="entry name" value="Ant_C"/>
</dbReference>
<protein>
    <recommendedName>
        <fullName evidence="1">Antirepressor protein C-terminal domain-containing protein</fullName>
    </recommendedName>
</protein>
<keyword evidence="3" id="KW-1185">Reference proteome</keyword>
<evidence type="ECO:0000313" key="3">
    <source>
        <dbReference type="Proteomes" id="UP000570474"/>
    </source>
</evidence>
<comment type="caution">
    <text evidence="2">The sequence shown here is derived from an EMBL/GenBank/DDBJ whole genome shotgun (WGS) entry which is preliminary data.</text>
</comment>
<sequence>MTMNTIPLQDEWFDMKKAAKLLNAKMGRTKLYRYLREEGVLMSDNEPYQQYVDAGYFKLITKDIRGRMGQLLFRQPVTLVSMKGVDFIKTKISRSADDGKK</sequence>